<dbReference type="Pfam" id="PF00389">
    <property type="entry name" value="2-Hacid_dh"/>
    <property type="match status" value="1"/>
</dbReference>
<evidence type="ECO:0000256" key="2">
    <source>
        <dbReference type="ARBA" id="ARBA00023002"/>
    </source>
</evidence>
<protein>
    <submittedName>
        <fullName evidence="7">Hydroxyacid dehydrogenase</fullName>
    </submittedName>
</protein>
<dbReference type="GO" id="GO:0030267">
    <property type="term" value="F:glyoxylate reductase (NADPH) activity"/>
    <property type="evidence" value="ECO:0007669"/>
    <property type="project" value="TreeGrafter"/>
</dbReference>
<dbReference type="SUPFAM" id="SSF51735">
    <property type="entry name" value="NAD(P)-binding Rossmann-fold domains"/>
    <property type="match status" value="1"/>
</dbReference>
<dbReference type="GO" id="GO:0005829">
    <property type="term" value="C:cytosol"/>
    <property type="evidence" value="ECO:0007669"/>
    <property type="project" value="TreeGrafter"/>
</dbReference>
<dbReference type="InterPro" id="IPR036291">
    <property type="entry name" value="NAD(P)-bd_dom_sf"/>
</dbReference>
<dbReference type="AlphaFoldDB" id="A0A2W5DTC5"/>
<evidence type="ECO:0000256" key="3">
    <source>
        <dbReference type="ARBA" id="ARBA00023027"/>
    </source>
</evidence>
<dbReference type="InterPro" id="IPR006140">
    <property type="entry name" value="D-isomer_DH_NAD-bd"/>
</dbReference>
<dbReference type="GO" id="GO:0016618">
    <property type="term" value="F:hydroxypyruvate reductase [NAD(P)H] activity"/>
    <property type="evidence" value="ECO:0007669"/>
    <property type="project" value="TreeGrafter"/>
</dbReference>
<dbReference type="Proteomes" id="UP000249633">
    <property type="component" value="Unassembled WGS sequence"/>
</dbReference>
<evidence type="ECO:0000259" key="5">
    <source>
        <dbReference type="Pfam" id="PF00389"/>
    </source>
</evidence>
<proteinExistence type="inferred from homology"/>
<evidence type="ECO:0000313" key="7">
    <source>
        <dbReference type="EMBL" id="PZP32447.1"/>
    </source>
</evidence>
<dbReference type="FunFam" id="3.40.50.720:FF:000213">
    <property type="entry name" value="Putative 2-hydroxyacid dehydrogenase"/>
    <property type="match status" value="1"/>
</dbReference>
<keyword evidence="2 4" id="KW-0560">Oxidoreductase</keyword>
<dbReference type="Pfam" id="PF02826">
    <property type="entry name" value="2-Hacid_dh_C"/>
    <property type="match status" value="1"/>
</dbReference>
<accession>A0A2W5DTC5</accession>
<dbReference type="SUPFAM" id="SSF52283">
    <property type="entry name" value="Formate/glycerate dehydrogenase catalytic domain-like"/>
    <property type="match status" value="1"/>
</dbReference>
<dbReference type="Gene3D" id="3.40.50.720">
    <property type="entry name" value="NAD(P)-binding Rossmann-like Domain"/>
    <property type="match status" value="2"/>
</dbReference>
<reference evidence="7 8" key="1">
    <citation type="submission" date="2017-08" db="EMBL/GenBank/DDBJ databases">
        <title>Infants hospitalized years apart are colonized by the same room-sourced microbial strains.</title>
        <authorList>
            <person name="Brooks B."/>
            <person name="Olm M.R."/>
            <person name="Firek B.A."/>
            <person name="Baker R."/>
            <person name="Thomas B.C."/>
            <person name="Morowitz M.J."/>
            <person name="Banfield J.F."/>
        </authorList>
    </citation>
    <scope>NUCLEOTIDE SEQUENCE [LARGE SCALE GENOMIC DNA]</scope>
    <source>
        <strain evidence="7">S2_012_000_R2_81</strain>
    </source>
</reference>
<organism evidence="7 8">
    <name type="scientific">Roseateles depolymerans</name>
    <dbReference type="NCBI Taxonomy" id="76731"/>
    <lineage>
        <taxon>Bacteria</taxon>
        <taxon>Pseudomonadati</taxon>
        <taxon>Pseudomonadota</taxon>
        <taxon>Betaproteobacteria</taxon>
        <taxon>Burkholderiales</taxon>
        <taxon>Sphaerotilaceae</taxon>
        <taxon>Roseateles</taxon>
    </lineage>
</organism>
<gene>
    <name evidence="7" type="ORF">DI603_10485</name>
</gene>
<keyword evidence="3" id="KW-0520">NAD</keyword>
<sequence length="359" mass="37553">MAEPEWNGIAALCGSARTGRFVMPGRPRPNPQRAARRRRWVMMRAMTADRLTLLLLVNVAAEHKALLLERFHIIDAADTASRATAIATQGAGVDLVLTNGATGLRADEIERLPRLRLLAALGAGYENLDVAAAKARGIAVCNGAGTNDDCVADHTLALLLASVRALPQQGTALRAGIWRDDLPLYPQFGGRRLGIVGLGTIGLKIAARAAAFGMEIGYHNRRPRSDAGTARYFDSVAALAGWADDLVVATPGGAGTRHIVDAAVLQALGAGGHVVNIARGSCVDTQALAEALAAGTIAGAALDVYESEPRPPQALVGLPNVILTPHVAGWSPQSVRATVVNFIANVDALLRGEPLRTPV</sequence>
<feature type="domain" description="D-isomer specific 2-hydroxyacid dehydrogenase NAD-binding" evidence="6">
    <location>
        <begin position="156"/>
        <end position="328"/>
    </location>
</feature>
<dbReference type="EMBL" id="QFOD01000008">
    <property type="protein sequence ID" value="PZP32447.1"/>
    <property type="molecule type" value="Genomic_DNA"/>
</dbReference>
<dbReference type="PANTHER" id="PTHR10996">
    <property type="entry name" value="2-HYDROXYACID DEHYDROGENASE-RELATED"/>
    <property type="match status" value="1"/>
</dbReference>
<dbReference type="InterPro" id="IPR050223">
    <property type="entry name" value="D-isomer_2-hydroxyacid_DH"/>
</dbReference>
<evidence type="ECO:0000259" key="6">
    <source>
        <dbReference type="Pfam" id="PF02826"/>
    </source>
</evidence>
<evidence type="ECO:0000256" key="4">
    <source>
        <dbReference type="RuleBase" id="RU003719"/>
    </source>
</evidence>
<dbReference type="PANTHER" id="PTHR10996:SF178">
    <property type="entry name" value="2-HYDROXYACID DEHYDROGENASE YGL185C-RELATED"/>
    <property type="match status" value="1"/>
</dbReference>
<evidence type="ECO:0000313" key="8">
    <source>
        <dbReference type="Proteomes" id="UP000249633"/>
    </source>
</evidence>
<feature type="domain" description="D-isomer specific 2-hydroxyacid dehydrogenase catalytic" evidence="5">
    <location>
        <begin position="55"/>
        <end position="359"/>
    </location>
</feature>
<evidence type="ECO:0000256" key="1">
    <source>
        <dbReference type="ARBA" id="ARBA00022857"/>
    </source>
</evidence>
<comment type="similarity">
    <text evidence="4">Belongs to the D-isomer specific 2-hydroxyacid dehydrogenase family.</text>
</comment>
<name>A0A2W5DTC5_9BURK</name>
<dbReference type="InterPro" id="IPR006139">
    <property type="entry name" value="D-isomer_2_OHA_DH_cat_dom"/>
</dbReference>
<keyword evidence="1" id="KW-0521">NADP</keyword>
<dbReference type="GO" id="GO:0051287">
    <property type="term" value="F:NAD binding"/>
    <property type="evidence" value="ECO:0007669"/>
    <property type="project" value="InterPro"/>
</dbReference>
<comment type="caution">
    <text evidence="7">The sequence shown here is derived from an EMBL/GenBank/DDBJ whole genome shotgun (WGS) entry which is preliminary data.</text>
</comment>